<feature type="chain" id="PRO_5009758934" evidence="1">
    <location>
        <begin position="22"/>
        <end position="61"/>
    </location>
</feature>
<dbReference type="Proteomes" id="UP000031672">
    <property type="component" value="Unassembled WGS sequence"/>
</dbReference>
<gene>
    <name evidence="2" type="ORF">OJ16_03820</name>
</gene>
<evidence type="ECO:0000313" key="3">
    <source>
        <dbReference type="Proteomes" id="UP000031672"/>
    </source>
</evidence>
<comment type="caution">
    <text evidence="2">The sequence shown here is derived from an EMBL/GenBank/DDBJ whole genome shotgun (WGS) entry which is preliminary data.</text>
</comment>
<name>A0A0C2P1V8_9VIBR</name>
<evidence type="ECO:0000256" key="1">
    <source>
        <dbReference type="SAM" id="SignalP"/>
    </source>
</evidence>
<dbReference type="AlphaFoldDB" id="A0A0C2P1V8"/>
<accession>A0A0C2P746</accession>
<dbReference type="OrthoDB" id="5918866at2"/>
<dbReference type="RefSeq" id="WP_040987629.1">
    <property type="nucleotide sequence ID" value="NZ_JTKH01000006.1"/>
</dbReference>
<proteinExistence type="predicted"/>
<keyword evidence="1" id="KW-0732">Signal</keyword>
<protein>
    <submittedName>
        <fullName evidence="2">Uncharacterized protein</fullName>
    </submittedName>
</protein>
<accession>A0A0C2P1V8</accession>
<keyword evidence="3" id="KW-1185">Reference proteome</keyword>
<feature type="signal peptide" evidence="1">
    <location>
        <begin position="1"/>
        <end position="21"/>
    </location>
</feature>
<organism evidence="2 3">
    <name type="scientific">Vibrio renipiscarius</name>
    <dbReference type="NCBI Taxonomy" id="1461322"/>
    <lineage>
        <taxon>Bacteria</taxon>
        <taxon>Pseudomonadati</taxon>
        <taxon>Pseudomonadota</taxon>
        <taxon>Gammaproteobacteria</taxon>
        <taxon>Vibrionales</taxon>
        <taxon>Vibrionaceae</taxon>
        <taxon>Vibrio</taxon>
    </lineage>
</organism>
<dbReference type="EMBL" id="JTKH01000006">
    <property type="protein sequence ID" value="KII80462.1"/>
    <property type="molecule type" value="Genomic_DNA"/>
</dbReference>
<evidence type="ECO:0000313" key="2">
    <source>
        <dbReference type="EMBL" id="KII80462.1"/>
    </source>
</evidence>
<sequence length="61" mass="6567">MKTVIALICTALLSFSFFANAGSTSSPSSARGPWVDCQYPDGSTDYIPSEICKQNGGKRKY</sequence>
<reference evidence="2 3" key="1">
    <citation type="submission" date="2014-11" db="EMBL/GenBank/DDBJ databases">
        <title>Draft Genome Sequence of Vibrio piscirenalis strains CECT 8603T and CECT 8604, two marine Gammaproteobacterium isolated from cultured gilthead sea bream (Sparus aurata).</title>
        <authorList>
            <person name="Arahal D.R."/>
            <person name="Rodrigo-Torres L."/>
            <person name="Lucena T."/>
            <person name="Pujalte M.J."/>
        </authorList>
    </citation>
    <scope>NUCLEOTIDE SEQUENCE [LARGE SCALE GENOMIC DNA]</scope>
    <source>
        <strain evidence="2 3">DCR 1-4-2</strain>
    </source>
</reference>